<protein>
    <submittedName>
        <fullName evidence="2">Uncharacterized protein</fullName>
    </submittedName>
</protein>
<accession>A0A915IFL2</accession>
<proteinExistence type="predicted"/>
<keyword evidence="1" id="KW-1185">Reference proteome</keyword>
<reference evidence="2" key="1">
    <citation type="submission" date="2022-11" db="UniProtKB">
        <authorList>
            <consortium name="WormBaseParasite"/>
        </authorList>
    </citation>
    <scope>IDENTIFICATION</scope>
</reference>
<organism evidence="1 2">
    <name type="scientific">Romanomermis culicivorax</name>
    <name type="common">Nematode worm</name>
    <dbReference type="NCBI Taxonomy" id="13658"/>
    <lineage>
        <taxon>Eukaryota</taxon>
        <taxon>Metazoa</taxon>
        <taxon>Ecdysozoa</taxon>
        <taxon>Nematoda</taxon>
        <taxon>Enoplea</taxon>
        <taxon>Dorylaimia</taxon>
        <taxon>Mermithida</taxon>
        <taxon>Mermithoidea</taxon>
        <taxon>Mermithidae</taxon>
        <taxon>Romanomermis</taxon>
    </lineage>
</organism>
<evidence type="ECO:0000313" key="1">
    <source>
        <dbReference type="Proteomes" id="UP000887565"/>
    </source>
</evidence>
<evidence type="ECO:0000313" key="2">
    <source>
        <dbReference type="WBParaSite" id="nRc.2.0.1.t12703-RA"/>
    </source>
</evidence>
<dbReference type="AlphaFoldDB" id="A0A915IFL2"/>
<name>A0A915IFL2_ROMCU</name>
<sequence>MSCLGFKNGHCSFFSNHLSHARITQAAISQKDKVNVSRTVPGDEVINVLIMNCDVNVIRFNAPILRLEASVHSLLRTTSNKMTFL</sequence>
<dbReference type="WBParaSite" id="nRc.2.0.1.t12703-RA">
    <property type="protein sequence ID" value="nRc.2.0.1.t12703-RA"/>
    <property type="gene ID" value="nRc.2.0.1.g12703"/>
</dbReference>
<dbReference type="Proteomes" id="UP000887565">
    <property type="component" value="Unplaced"/>
</dbReference>